<dbReference type="SUPFAM" id="SSF109604">
    <property type="entry name" value="HD-domain/PDEase-like"/>
    <property type="match status" value="1"/>
</dbReference>
<dbReference type="Pfam" id="PF01966">
    <property type="entry name" value="HD"/>
    <property type="match status" value="1"/>
</dbReference>
<dbReference type="InterPro" id="IPR006674">
    <property type="entry name" value="HD_domain"/>
</dbReference>
<reference evidence="2 3" key="1">
    <citation type="submission" date="2019-10" db="EMBL/GenBank/DDBJ databases">
        <title>Whole-genome sequence of the extremophile Heliorestis acidaminivorans DSM 24790.</title>
        <authorList>
            <person name="Kyndt J.A."/>
            <person name="Meyer T.E."/>
        </authorList>
    </citation>
    <scope>NUCLEOTIDE SEQUENCE [LARGE SCALE GENOMIC DNA]</scope>
    <source>
        <strain evidence="2 3">DSM 24790</strain>
    </source>
</reference>
<dbReference type="AlphaFoldDB" id="A0A6I0EXR2"/>
<dbReference type="RefSeq" id="WP_151619740.1">
    <property type="nucleotide sequence ID" value="NZ_WBXO01000004.1"/>
</dbReference>
<evidence type="ECO:0000259" key="1">
    <source>
        <dbReference type="SMART" id="SM00471"/>
    </source>
</evidence>
<evidence type="ECO:0000313" key="3">
    <source>
        <dbReference type="Proteomes" id="UP000468766"/>
    </source>
</evidence>
<dbReference type="SMART" id="SM00471">
    <property type="entry name" value="HDc"/>
    <property type="match status" value="1"/>
</dbReference>
<proteinExistence type="predicted"/>
<name>A0A6I0EXR2_9FIRM</name>
<dbReference type="NCBIfam" id="TIGR00277">
    <property type="entry name" value="HDIG"/>
    <property type="match status" value="1"/>
</dbReference>
<dbReference type="CDD" id="cd00077">
    <property type="entry name" value="HDc"/>
    <property type="match status" value="1"/>
</dbReference>
<dbReference type="Gene3D" id="1.10.3210.10">
    <property type="entry name" value="Hypothetical protein af1432"/>
    <property type="match status" value="1"/>
</dbReference>
<organism evidence="2 3">
    <name type="scientific">Heliorestis acidaminivorans</name>
    <dbReference type="NCBI Taxonomy" id="553427"/>
    <lineage>
        <taxon>Bacteria</taxon>
        <taxon>Bacillati</taxon>
        <taxon>Bacillota</taxon>
        <taxon>Clostridia</taxon>
        <taxon>Eubacteriales</taxon>
        <taxon>Heliobacteriaceae</taxon>
        <taxon>Heliorestis</taxon>
    </lineage>
</organism>
<dbReference type="EMBL" id="WBXO01000004">
    <property type="protein sequence ID" value="KAB2953080.1"/>
    <property type="molecule type" value="Genomic_DNA"/>
</dbReference>
<dbReference type="OrthoDB" id="1669667at2"/>
<accession>A0A6I0EXR2</accession>
<dbReference type="Proteomes" id="UP000468766">
    <property type="component" value="Unassembled WGS sequence"/>
</dbReference>
<keyword evidence="3" id="KW-1185">Reference proteome</keyword>
<sequence>MERIDRLLEHSLFIQCLQQNEMWERHRPFCHHDLAHLIDVARIAYAMALEQENYTEFSQSLGHLNQEKTKEVIYGAALLHDMGKWKQYEEGIDHAIIGAEICSDVLTECGFSTLEIDTIAEAIRCHRHKGKKISRTFLGRILALADYHSRLCFRCSAKGDCNWPERKQGKLVY</sequence>
<dbReference type="InterPro" id="IPR006675">
    <property type="entry name" value="HDIG_dom"/>
</dbReference>
<feature type="domain" description="HD/PDEase" evidence="1">
    <location>
        <begin position="29"/>
        <end position="160"/>
    </location>
</feature>
<protein>
    <submittedName>
        <fullName evidence="2">HD domain-containing protein</fullName>
    </submittedName>
</protein>
<dbReference type="InterPro" id="IPR003607">
    <property type="entry name" value="HD/PDEase_dom"/>
</dbReference>
<evidence type="ECO:0000313" key="2">
    <source>
        <dbReference type="EMBL" id="KAB2953080.1"/>
    </source>
</evidence>
<comment type="caution">
    <text evidence="2">The sequence shown here is derived from an EMBL/GenBank/DDBJ whole genome shotgun (WGS) entry which is preliminary data.</text>
</comment>
<gene>
    <name evidence="2" type="ORF">F9B85_07395</name>
</gene>